<sequence>MPGIAWLPGRLLGAMTRTGITPRMNPCARARDGESAVAALTEALLASPDGRVAVILPGPSLDLLGPHAPWPEAAQDAQILQLDWVDPVPPVLSALRAEAWFAEPAKEGQPRRMPIPDAAGFRPAIDPDRFTRMIGKLPLWRAQIAAVLPAAPPVLLVDDPDPAILTRFGLPGFAQSPISAPDNLVSNLPELTRACAVLGIGSAALALPPTPALRSTRGPDLLAITTGRDVAPYLPVLARHMQDEGVSLIYIDHGSSDSSFELAGDLLGAGIAERHRMPASPDFSLRAQLREKQRHLERIDPRWVLHLDADEIPTHRDRARGLIDLLSQAEAGDHNAINFEGFVFLPERGVDYAGRDYVAVIRRYYHFAPQPFRLIRLWRHGAGLTNLKGAGHRLEGLVSLLPESQDLCHYIALSGEAVGRKYLGRIFDPEEVAQKWHSSRLRLDARALLLPALGDARLNLLPSDTQAPLSRLNPMREHFWMWEGRASDTDPAV</sequence>
<gene>
    <name evidence="1" type="ORF">ACFHYO_06130</name>
</gene>
<accession>A0ABV6T6U1</accession>
<reference evidence="1 2" key="1">
    <citation type="submission" date="2024-09" db="EMBL/GenBank/DDBJ databases">
        <authorList>
            <person name="Sun Q."/>
            <person name="Mori K."/>
        </authorList>
    </citation>
    <scope>NUCLEOTIDE SEQUENCE [LARGE SCALE GENOMIC DNA]</scope>
    <source>
        <strain evidence="1 2">KCTC 42086</strain>
    </source>
</reference>
<dbReference type="RefSeq" id="WP_394319084.1">
    <property type="nucleotide sequence ID" value="NZ_JBHMQU010000023.1"/>
</dbReference>
<evidence type="ECO:0000313" key="2">
    <source>
        <dbReference type="Proteomes" id="UP001589920"/>
    </source>
</evidence>
<organism evidence="1 2">
    <name type="scientific">Paracoccus panacisoli</name>
    <dbReference type="NCBI Taxonomy" id="1510163"/>
    <lineage>
        <taxon>Bacteria</taxon>
        <taxon>Pseudomonadati</taxon>
        <taxon>Pseudomonadota</taxon>
        <taxon>Alphaproteobacteria</taxon>
        <taxon>Rhodobacterales</taxon>
        <taxon>Paracoccaceae</taxon>
        <taxon>Paracoccus</taxon>
    </lineage>
</organism>
<protein>
    <recommendedName>
        <fullName evidence="3">Glycosyl transferase family 2</fullName>
    </recommendedName>
</protein>
<proteinExistence type="predicted"/>
<evidence type="ECO:0000313" key="1">
    <source>
        <dbReference type="EMBL" id="MFC0811693.1"/>
    </source>
</evidence>
<keyword evidence="2" id="KW-1185">Reference proteome</keyword>
<name>A0ABV6T6U1_9RHOB</name>
<comment type="caution">
    <text evidence="1">The sequence shown here is derived from an EMBL/GenBank/DDBJ whole genome shotgun (WGS) entry which is preliminary data.</text>
</comment>
<dbReference type="EMBL" id="JBHMQU010000023">
    <property type="protein sequence ID" value="MFC0811693.1"/>
    <property type="molecule type" value="Genomic_DNA"/>
</dbReference>
<evidence type="ECO:0008006" key="3">
    <source>
        <dbReference type="Google" id="ProtNLM"/>
    </source>
</evidence>
<dbReference type="Proteomes" id="UP001589920">
    <property type="component" value="Unassembled WGS sequence"/>
</dbReference>